<feature type="non-terminal residue" evidence="1">
    <location>
        <position position="1"/>
    </location>
</feature>
<reference evidence="1 2" key="1">
    <citation type="submission" date="2019-09" db="EMBL/GenBank/DDBJ databases">
        <title>Bird 10,000 Genomes (B10K) Project - Family phase.</title>
        <authorList>
            <person name="Zhang G."/>
        </authorList>
    </citation>
    <scope>NUCLEOTIDE SEQUENCE [LARGE SCALE GENOMIC DNA]</scope>
    <source>
        <strain evidence="1">B10K-DU-002-18</strain>
        <tissue evidence="1">Muscle</tissue>
    </source>
</reference>
<keyword evidence="2" id="KW-1185">Reference proteome</keyword>
<proteinExistence type="predicted"/>
<gene>
    <name evidence="1" type="primary">Erv31</name>
    <name evidence="1" type="ORF">HIPICT_R15676</name>
</gene>
<sequence>TEIRKENRYLKTGEKSVCGMRERISKELNIINCWVCGGALTSEEWPWKGSSLGLIELLKWNQTSTRGENRPEGWMLSSIVIGEECLWCTGKNFLNEVGNTPCKRYKVSNGTSTWWISEEPTLYWTQGKTKEGNC</sequence>
<name>A0A7L2LXR4_9SYLV</name>
<comment type="caution">
    <text evidence="1">The sequence shown here is derived from an EMBL/GenBank/DDBJ whole genome shotgun (WGS) entry which is preliminary data.</text>
</comment>
<evidence type="ECO:0000313" key="1">
    <source>
        <dbReference type="EMBL" id="NXR52365.1"/>
    </source>
</evidence>
<evidence type="ECO:0000313" key="2">
    <source>
        <dbReference type="Proteomes" id="UP000527178"/>
    </source>
</evidence>
<feature type="non-terminal residue" evidence="1">
    <location>
        <position position="134"/>
    </location>
</feature>
<protein>
    <submittedName>
        <fullName evidence="1">ENR1 protein</fullName>
    </submittedName>
</protein>
<dbReference type="EMBL" id="VWYN01019343">
    <property type="protein sequence ID" value="NXR52365.1"/>
    <property type="molecule type" value="Genomic_DNA"/>
</dbReference>
<accession>A0A7L2LXR4</accession>
<dbReference type="AlphaFoldDB" id="A0A7L2LXR4"/>
<organism evidence="1 2">
    <name type="scientific">Hippolais icterina</name>
    <name type="common">icterine warbler</name>
    <dbReference type="NCBI Taxonomy" id="68497"/>
    <lineage>
        <taxon>Eukaryota</taxon>
        <taxon>Metazoa</taxon>
        <taxon>Chordata</taxon>
        <taxon>Craniata</taxon>
        <taxon>Vertebrata</taxon>
        <taxon>Euteleostomi</taxon>
        <taxon>Archelosauria</taxon>
        <taxon>Archosauria</taxon>
        <taxon>Dinosauria</taxon>
        <taxon>Saurischia</taxon>
        <taxon>Theropoda</taxon>
        <taxon>Coelurosauria</taxon>
        <taxon>Aves</taxon>
        <taxon>Neognathae</taxon>
        <taxon>Neoaves</taxon>
        <taxon>Telluraves</taxon>
        <taxon>Australaves</taxon>
        <taxon>Passeriformes</taxon>
        <taxon>Sylvioidea</taxon>
        <taxon>Sylviidae</taxon>
        <taxon>Acrocephalinae</taxon>
        <taxon>Hippolais</taxon>
    </lineage>
</organism>
<dbReference type="Proteomes" id="UP000527178">
    <property type="component" value="Unassembled WGS sequence"/>
</dbReference>